<dbReference type="Proteomes" id="UP000002730">
    <property type="component" value="Chromosome"/>
</dbReference>
<name>D9SLS3_CLOC7</name>
<dbReference type="AlphaFoldDB" id="D9SLS3"/>
<protein>
    <recommendedName>
        <fullName evidence="5">Acetylornithine aminotransferase</fullName>
        <shortName evidence="5">ACOAT</shortName>
        <ecNumber evidence="5">2.6.1.11</ecNumber>
    </recommendedName>
</protein>
<feature type="binding site" evidence="5">
    <location>
        <position position="129"/>
    </location>
    <ligand>
        <name>pyridoxal 5'-phosphate</name>
        <dbReference type="ChEBI" id="CHEBI:597326"/>
    </ligand>
</feature>
<dbReference type="RefSeq" id="WP_010074059.1">
    <property type="nucleotide sequence ID" value="NC_014393.1"/>
</dbReference>
<dbReference type="InterPro" id="IPR049704">
    <property type="entry name" value="Aminotrans_3_PPA_site"/>
</dbReference>
<evidence type="ECO:0000256" key="1">
    <source>
        <dbReference type="ARBA" id="ARBA00022576"/>
    </source>
</evidence>
<dbReference type="InterPro" id="IPR015424">
    <property type="entry name" value="PyrdxlP-dep_Trfase"/>
</dbReference>
<evidence type="ECO:0000256" key="2">
    <source>
        <dbReference type="ARBA" id="ARBA00022605"/>
    </source>
</evidence>
<dbReference type="OrthoDB" id="9801052at2"/>
<feature type="binding site" evidence="5">
    <location>
        <position position="272"/>
    </location>
    <ligand>
        <name>pyridoxal 5'-phosphate</name>
        <dbReference type="ChEBI" id="CHEBI:597326"/>
    </ligand>
</feature>
<comment type="subunit">
    <text evidence="5">Homodimer.</text>
</comment>
<dbReference type="eggNOG" id="COG4992">
    <property type="taxonomic scope" value="Bacteria"/>
</dbReference>
<keyword evidence="7" id="KW-1185">Reference proteome</keyword>
<feature type="binding site" evidence="5">
    <location>
        <begin position="214"/>
        <end position="217"/>
    </location>
    <ligand>
        <name>pyridoxal 5'-phosphate</name>
        <dbReference type="ChEBI" id="CHEBI:597326"/>
    </ligand>
</feature>
<feature type="binding site" evidence="5">
    <location>
        <position position="132"/>
    </location>
    <ligand>
        <name>N(2)-acetyl-L-ornithine</name>
        <dbReference type="ChEBI" id="CHEBI:57805"/>
    </ligand>
</feature>
<comment type="subcellular location">
    <subcellularLocation>
        <location evidence="5">Cytoplasm</location>
    </subcellularLocation>
</comment>
<keyword evidence="5" id="KW-0963">Cytoplasm</keyword>
<accession>D9SLS3</accession>
<feature type="binding site" evidence="5">
    <location>
        <position position="271"/>
    </location>
    <ligand>
        <name>N(2)-acetyl-L-ornithine</name>
        <dbReference type="ChEBI" id="CHEBI:57805"/>
    </ligand>
</feature>
<dbReference type="InterPro" id="IPR015421">
    <property type="entry name" value="PyrdxlP-dep_Trfase_major"/>
</dbReference>
<keyword evidence="5" id="KW-0055">Arginine biosynthesis</keyword>
<dbReference type="GO" id="GO:0003992">
    <property type="term" value="F:N2-acetyl-L-ornithine:2-oxoglutarate 5-aminotransferase activity"/>
    <property type="evidence" value="ECO:0007669"/>
    <property type="project" value="UniProtKB-UniRule"/>
</dbReference>
<feature type="binding site" evidence="5">
    <location>
        <begin position="97"/>
        <end position="98"/>
    </location>
    <ligand>
        <name>pyridoxal 5'-phosphate</name>
        <dbReference type="ChEBI" id="CHEBI:597326"/>
    </ligand>
</feature>
<reference evidence="6 7" key="1">
    <citation type="submission" date="2010-08" db="EMBL/GenBank/DDBJ databases">
        <title>Complete sequence of Clostridium cellulovorans 743B.</title>
        <authorList>
            <consortium name="US DOE Joint Genome Institute"/>
            <person name="Lucas S."/>
            <person name="Copeland A."/>
            <person name="Lapidus A."/>
            <person name="Cheng J.-F."/>
            <person name="Bruce D."/>
            <person name="Goodwin L."/>
            <person name="Pitluck S."/>
            <person name="Chertkov O."/>
            <person name="Detter J.C."/>
            <person name="Han C."/>
            <person name="Tapia R."/>
            <person name="Land M."/>
            <person name="Hauser L."/>
            <person name="Chang Y.-J."/>
            <person name="Jeffries C."/>
            <person name="Kyrpides N."/>
            <person name="Ivanova N."/>
            <person name="Mikhailova N."/>
            <person name="Hemme C.L."/>
            <person name="Woyke T."/>
        </authorList>
    </citation>
    <scope>NUCLEOTIDE SEQUENCE [LARGE SCALE GENOMIC DNA]</scope>
    <source>
        <strain evidence="7">ATCC 35296 / DSM 3052 / OCM 3 / 743B</strain>
    </source>
</reference>
<comment type="catalytic activity">
    <reaction evidence="5">
        <text>N(2)-acetyl-L-ornithine + 2-oxoglutarate = N-acetyl-L-glutamate 5-semialdehyde + L-glutamate</text>
        <dbReference type="Rhea" id="RHEA:18049"/>
        <dbReference type="ChEBI" id="CHEBI:16810"/>
        <dbReference type="ChEBI" id="CHEBI:29123"/>
        <dbReference type="ChEBI" id="CHEBI:29985"/>
        <dbReference type="ChEBI" id="CHEBI:57805"/>
        <dbReference type="EC" id="2.6.1.11"/>
    </reaction>
</comment>
<dbReference type="NCBIfam" id="TIGR00707">
    <property type="entry name" value="argD"/>
    <property type="match status" value="1"/>
</dbReference>
<keyword evidence="4 5" id="KW-0663">Pyridoxal phosphate</keyword>
<gene>
    <name evidence="5" type="primary">argD</name>
    <name evidence="6" type="ordered locus">Clocel_4047</name>
</gene>
<keyword evidence="3 5" id="KW-0808">Transferase</keyword>
<proteinExistence type="inferred from homology"/>
<comment type="similarity">
    <text evidence="5">Belongs to the class-III pyridoxal-phosphate-dependent aminotransferase family. ArgD subfamily.</text>
</comment>
<dbReference type="GO" id="GO:0042802">
    <property type="term" value="F:identical protein binding"/>
    <property type="evidence" value="ECO:0007669"/>
    <property type="project" value="TreeGrafter"/>
</dbReference>
<dbReference type="InterPro" id="IPR015422">
    <property type="entry name" value="PyrdxlP-dep_Trfase_small"/>
</dbReference>
<evidence type="ECO:0000313" key="6">
    <source>
        <dbReference type="EMBL" id="ADL53710.1"/>
    </source>
</evidence>
<dbReference type="FunFam" id="3.40.640.10:FF:000004">
    <property type="entry name" value="Acetylornithine aminotransferase"/>
    <property type="match status" value="1"/>
</dbReference>
<dbReference type="InterPro" id="IPR004636">
    <property type="entry name" value="AcOrn/SuccOrn_fam"/>
</dbReference>
<dbReference type="Gene3D" id="3.40.640.10">
    <property type="entry name" value="Type I PLP-dependent aspartate aminotransferase-like (Major domain)"/>
    <property type="match status" value="1"/>
</dbReference>
<dbReference type="HOGENOM" id="CLU_016922_10_1_9"/>
<dbReference type="InterPro" id="IPR005814">
    <property type="entry name" value="Aminotrans_3"/>
</dbReference>
<dbReference type="STRING" id="573061.Clocel_4047"/>
<dbReference type="EC" id="2.6.1.11" evidence="5"/>
<dbReference type="GO" id="GO:0006526">
    <property type="term" value="P:L-arginine biosynthetic process"/>
    <property type="evidence" value="ECO:0007669"/>
    <property type="project" value="UniProtKB-UniRule"/>
</dbReference>
<dbReference type="KEGG" id="ccb:Clocel_4047"/>
<keyword evidence="2 5" id="KW-0028">Amino-acid biosynthesis</keyword>
<organism evidence="6 7">
    <name type="scientific">Clostridium cellulovorans (strain ATCC 35296 / DSM 3052 / OCM 3 / 743B)</name>
    <dbReference type="NCBI Taxonomy" id="573061"/>
    <lineage>
        <taxon>Bacteria</taxon>
        <taxon>Bacillati</taxon>
        <taxon>Bacillota</taxon>
        <taxon>Clostridia</taxon>
        <taxon>Eubacteriales</taxon>
        <taxon>Clostridiaceae</taxon>
        <taxon>Clostridium</taxon>
    </lineage>
</organism>
<dbReference type="GO" id="GO:0030170">
    <property type="term" value="F:pyridoxal phosphate binding"/>
    <property type="evidence" value="ECO:0007669"/>
    <property type="project" value="InterPro"/>
</dbReference>
<evidence type="ECO:0000256" key="3">
    <source>
        <dbReference type="ARBA" id="ARBA00022679"/>
    </source>
</evidence>
<feature type="modified residue" description="N6-(pyridoxal phosphate)lysine" evidence="5">
    <location>
        <position position="243"/>
    </location>
</feature>
<dbReference type="HAMAP" id="MF_01107">
    <property type="entry name" value="ArgD_aminotrans_3"/>
    <property type="match status" value="1"/>
</dbReference>
<dbReference type="PANTHER" id="PTHR11986">
    <property type="entry name" value="AMINOTRANSFERASE CLASS III"/>
    <property type="match status" value="1"/>
</dbReference>
<evidence type="ECO:0000313" key="7">
    <source>
        <dbReference type="Proteomes" id="UP000002730"/>
    </source>
</evidence>
<dbReference type="InterPro" id="IPR050103">
    <property type="entry name" value="Class-III_PLP-dep_AT"/>
</dbReference>
<dbReference type="GO" id="GO:0005737">
    <property type="term" value="C:cytoplasm"/>
    <property type="evidence" value="ECO:0007669"/>
    <property type="project" value="UniProtKB-SubCell"/>
</dbReference>
<dbReference type="EMBL" id="CP002160">
    <property type="protein sequence ID" value="ADL53710.1"/>
    <property type="molecule type" value="Genomic_DNA"/>
</dbReference>
<evidence type="ECO:0000256" key="5">
    <source>
        <dbReference type="HAMAP-Rule" id="MF_01107"/>
    </source>
</evidence>
<dbReference type="PANTHER" id="PTHR11986:SF79">
    <property type="entry name" value="ACETYLORNITHINE AMINOTRANSFERASE, MITOCHONDRIAL"/>
    <property type="match status" value="1"/>
</dbReference>
<dbReference type="UniPathway" id="UPA00068">
    <property type="reaction ID" value="UER00109"/>
</dbReference>
<comment type="cofactor">
    <cofactor evidence="5">
        <name>pyridoxal 5'-phosphate</name>
        <dbReference type="ChEBI" id="CHEBI:597326"/>
    </cofactor>
    <text evidence="5">Binds 1 pyridoxal phosphate per subunit.</text>
</comment>
<dbReference type="Gene3D" id="3.90.1150.10">
    <property type="entry name" value="Aspartate Aminotransferase, domain 1"/>
    <property type="match status" value="1"/>
</dbReference>
<evidence type="ECO:0000256" key="4">
    <source>
        <dbReference type="ARBA" id="ARBA00022898"/>
    </source>
</evidence>
<sequence>MIKNHVMNTYGRADIIFEKGIGTKLYDTEGKEYLDFVSGIAVNCLGHSHPVIVNAIKAQSEKLMHVSNYYWNEYNIKLSDILTKNSDHESVFFTNSGAEALEGAMKLCRKYGKTQSEDKDVILYLSGSFHGRTMGAISITGQPAYQKPFMPIIPNTVMVEFNSVEDLKSKFTEKVCGIILEPVQGEGGLSACSMEFLQTAKDLCEKNDALLVFDEVQCGIGRLGTLFAYEKFGIIPDVICIAKALGGGVPIGAFIANEKTSNVLVPGDHGTTYGGNPFVCSVACAVLDELINNGVIKGVDAKSEYMKSKLLELKEKYPSKISEIKGMGLLIGFKLEGSPKEFMTKALEKGLLVIYANNNVVRLLPPLNVTEAEIDAAIELLDKVFAEF</sequence>
<dbReference type="SUPFAM" id="SSF53383">
    <property type="entry name" value="PLP-dependent transferases"/>
    <property type="match status" value="1"/>
</dbReference>
<dbReference type="PROSITE" id="PS00600">
    <property type="entry name" value="AA_TRANSFER_CLASS_3"/>
    <property type="match status" value="1"/>
</dbReference>
<keyword evidence="1 5" id="KW-0032">Aminotransferase</keyword>
<comment type="miscellaneous">
    <text evidence="5">May also have succinyldiaminopimelate aminotransferase activity, thus carrying out the corresponding step in lysine biosynthesis.</text>
</comment>
<dbReference type="CDD" id="cd00610">
    <property type="entry name" value="OAT_like"/>
    <property type="match status" value="1"/>
</dbReference>
<comment type="pathway">
    <text evidence="5">Amino-acid biosynthesis; L-arginine biosynthesis; N(2)-acetyl-L-ornithine from L-glutamate: step 4/4.</text>
</comment>
<dbReference type="PIRSF" id="PIRSF000521">
    <property type="entry name" value="Transaminase_4ab_Lys_Orn"/>
    <property type="match status" value="1"/>
</dbReference>
<dbReference type="Pfam" id="PF00202">
    <property type="entry name" value="Aminotran_3"/>
    <property type="match status" value="1"/>
</dbReference>
<dbReference type="NCBIfam" id="NF002325">
    <property type="entry name" value="PRK01278.1"/>
    <property type="match status" value="1"/>
</dbReference>